<evidence type="ECO:0000256" key="7">
    <source>
        <dbReference type="ARBA" id="ARBA00022989"/>
    </source>
</evidence>
<dbReference type="Pfam" id="PF00088">
    <property type="entry name" value="Trefoil"/>
    <property type="match status" value="1"/>
</dbReference>
<gene>
    <name evidence="22" type="ORF">DNTS_015237</name>
</gene>
<dbReference type="CDD" id="cd00111">
    <property type="entry name" value="Trefoil"/>
    <property type="match status" value="1"/>
</dbReference>
<evidence type="ECO:0000313" key="23">
    <source>
        <dbReference type="Proteomes" id="UP000316079"/>
    </source>
</evidence>
<accession>A0A553MSG1</accession>
<dbReference type="SMART" id="SM00018">
    <property type="entry name" value="PD"/>
    <property type="match status" value="1"/>
</dbReference>
<evidence type="ECO:0000256" key="13">
    <source>
        <dbReference type="ARBA" id="ARBA00037545"/>
    </source>
</evidence>
<evidence type="ECO:0000259" key="21">
    <source>
        <dbReference type="PROSITE" id="PS51448"/>
    </source>
</evidence>
<evidence type="ECO:0000256" key="6">
    <source>
        <dbReference type="ARBA" id="ARBA00022692"/>
    </source>
</evidence>
<dbReference type="GO" id="GO:0005886">
    <property type="term" value="C:plasma membrane"/>
    <property type="evidence" value="ECO:0007669"/>
    <property type="project" value="UniProtKB-SubCell"/>
</dbReference>
<dbReference type="PROSITE" id="PS00682">
    <property type="entry name" value="ZP_1"/>
    <property type="match status" value="1"/>
</dbReference>
<feature type="chain" id="PRO_5022015385" description="Zona pellucida sperm-binding protein 4" evidence="19">
    <location>
        <begin position="21"/>
        <end position="414"/>
    </location>
</feature>
<dbReference type="PANTHER" id="PTHR23343:SF31">
    <property type="entry name" value="ZONA PELLUCIDA SPERM-BINDING PROTEIN 4"/>
    <property type="match status" value="1"/>
</dbReference>
<dbReference type="InterPro" id="IPR042235">
    <property type="entry name" value="ZP-C_dom"/>
</dbReference>
<name>A0A553MSG1_9TELE</name>
<proteinExistence type="predicted"/>
<keyword evidence="9 17" id="KW-1015">Disulfide bond</keyword>
<evidence type="ECO:0000256" key="19">
    <source>
        <dbReference type="SAM" id="SignalP"/>
    </source>
</evidence>
<dbReference type="GO" id="GO:0035804">
    <property type="term" value="F:structural constituent of egg coat"/>
    <property type="evidence" value="ECO:0007669"/>
    <property type="project" value="TreeGrafter"/>
</dbReference>
<evidence type="ECO:0000256" key="3">
    <source>
        <dbReference type="ARBA" id="ARBA00022525"/>
    </source>
</evidence>
<dbReference type="InterPro" id="IPR055355">
    <property type="entry name" value="ZP-C"/>
</dbReference>
<dbReference type="GO" id="GO:0060468">
    <property type="term" value="P:prevention of polyspermy"/>
    <property type="evidence" value="ECO:0007669"/>
    <property type="project" value="TreeGrafter"/>
</dbReference>
<feature type="disulfide bond" evidence="17">
    <location>
        <begin position="74"/>
        <end position="100"/>
    </location>
</feature>
<evidence type="ECO:0000256" key="17">
    <source>
        <dbReference type="PROSITE-ProRule" id="PRU00779"/>
    </source>
</evidence>
<dbReference type="PROSITE" id="PS51034">
    <property type="entry name" value="ZP_2"/>
    <property type="match status" value="1"/>
</dbReference>
<evidence type="ECO:0000256" key="1">
    <source>
        <dbReference type="ARBA" id="ARBA00004251"/>
    </source>
</evidence>
<dbReference type="InterPro" id="IPR044913">
    <property type="entry name" value="P_trefoil_dom_sf"/>
</dbReference>
<comment type="caution">
    <text evidence="17">Lacks conserved residue(s) required for the propagation of feature annotation.</text>
</comment>
<evidence type="ECO:0000256" key="15">
    <source>
        <dbReference type="ARBA" id="ARBA00042273"/>
    </source>
</evidence>
<evidence type="ECO:0000256" key="2">
    <source>
        <dbReference type="ARBA" id="ARBA00022475"/>
    </source>
</evidence>
<protein>
    <recommendedName>
        <fullName evidence="14">Zona pellucida sperm-binding protein 4</fullName>
    </recommendedName>
    <alternativeName>
        <fullName evidence="16">Zona pellucida glycoprotein 4</fullName>
    </alternativeName>
    <alternativeName>
        <fullName evidence="15">Zona pellucida protein B</fullName>
    </alternativeName>
</protein>
<evidence type="ECO:0000256" key="12">
    <source>
        <dbReference type="ARBA" id="ARBA00024183"/>
    </source>
</evidence>
<comment type="subcellular location">
    <subcellularLocation>
        <location evidence="1">Cell membrane</location>
        <topology evidence="1">Single-pass type I membrane protein</topology>
    </subcellularLocation>
    <subcellularLocation>
        <location evidence="12">Zona pellucida</location>
    </subcellularLocation>
</comment>
<dbReference type="InterPro" id="IPR051148">
    <property type="entry name" value="Zona_Pellucida_Domain_gp"/>
</dbReference>
<dbReference type="Pfam" id="PF23344">
    <property type="entry name" value="ZP-N"/>
    <property type="match status" value="1"/>
</dbReference>
<dbReference type="Pfam" id="PF00100">
    <property type="entry name" value="Zona_pellucida"/>
    <property type="match status" value="1"/>
</dbReference>
<dbReference type="GO" id="GO:0007339">
    <property type="term" value="P:binding of sperm to zona pellucida"/>
    <property type="evidence" value="ECO:0007669"/>
    <property type="project" value="TreeGrafter"/>
</dbReference>
<dbReference type="Proteomes" id="UP000316079">
    <property type="component" value="Unassembled WGS sequence"/>
</dbReference>
<evidence type="ECO:0000256" key="16">
    <source>
        <dbReference type="ARBA" id="ARBA00042573"/>
    </source>
</evidence>
<evidence type="ECO:0000256" key="10">
    <source>
        <dbReference type="ARBA" id="ARBA00023180"/>
    </source>
</evidence>
<evidence type="ECO:0000256" key="9">
    <source>
        <dbReference type="ARBA" id="ARBA00023157"/>
    </source>
</evidence>
<dbReference type="InterPro" id="IPR055356">
    <property type="entry name" value="ZP-N"/>
</dbReference>
<dbReference type="InterPro" id="IPR017977">
    <property type="entry name" value="ZP_dom_CS"/>
</dbReference>
<keyword evidence="4" id="KW-0272">Extracellular matrix</keyword>
<dbReference type="PROSITE" id="PS51448">
    <property type="entry name" value="P_TREFOIL_2"/>
    <property type="match status" value="1"/>
</dbReference>
<dbReference type="Gene3D" id="2.60.40.4100">
    <property type="entry name" value="Zona pellucida, ZP-C domain"/>
    <property type="match status" value="1"/>
</dbReference>
<feature type="compositionally biased region" description="Low complexity" evidence="18">
    <location>
        <begin position="45"/>
        <end position="62"/>
    </location>
</feature>
<feature type="domain" description="P-type" evidence="21">
    <location>
        <begin position="72"/>
        <end position="110"/>
    </location>
</feature>
<dbReference type="SUPFAM" id="SSF57492">
    <property type="entry name" value="Trefoil"/>
    <property type="match status" value="1"/>
</dbReference>
<dbReference type="Gene3D" id="4.10.110.10">
    <property type="entry name" value="Spasmolytic Protein, domain 1"/>
    <property type="match status" value="1"/>
</dbReference>
<evidence type="ECO:0000256" key="18">
    <source>
        <dbReference type="SAM" id="MobiDB-lite"/>
    </source>
</evidence>
<keyword evidence="3" id="KW-0964">Secreted</keyword>
<evidence type="ECO:0000313" key="22">
    <source>
        <dbReference type="EMBL" id="TRY56105.1"/>
    </source>
</evidence>
<comment type="caution">
    <text evidence="22">The sequence shown here is derived from an EMBL/GenBank/DDBJ whole genome shotgun (WGS) entry which is preliminary data.</text>
</comment>
<feature type="disulfide bond" evidence="17">
    <location>
        <begin position="84"/>
        <end position="99"/>
    </location>
</feature>
<feature type="signal peptide" evidence="19">
    <location>
        <begin position="1"/>
        <end position="20"/>
    </location>
</feature>
<dbReference type="STRING" id="623744.A0A553MSG1"/>
<keyword evidence="7" id="KW-1133">Transmembrane helix</keyword>
<feature type="region of interest" description="Disordered" evidence="18">
    <location>
        <begin position="45"/>
        <end position="64"/>
    </location>
</feature>
<comment type="function">
    <text evidence="13">Component of the zona pellucida, an extracellular matrix surrounding oocytes which mediates sperm binding, induction of the acrosome reaction and prevents post-fertilization polyspermy. The zona pellucida is composed of 3 to 4 glycoproteins, ZP1, ZP2, ZP3, and ZP4. ZP4 may act as a sperm receptor.</text>
</comment>
<reference evidence="22 23" key="1">
    <citation type="journal article" date="2019" name="Sci. Data">
        <title>Hybrid genome assembly and annotation of Danionella translucida.</title>
        <authorList>
            <person name="Kadobianskyi M."/>
            <person name="Schulze L."/>
            <person name="Schuelke M."/>
            <person name="Judkewitz B."/>
        </authorList>
    </citation>
    <scope>NUCLEOTIDE SEQUENCE [LARGE SCALE GENOMIC DNA]</scope>
    <source>
        <strain evidence="22 23">Bolton</strain>
    </source>
</reference>
<dbReference type="GO" id="GO:0035805">
    <property type="term" value="C:egg coat"/>
    <property type="evidence" value="ECO:0007669"/>
    <property type="project" value="UniProtKB-SubCell"/>
</dbReference>
<evidence type="ECO:0000256" key="4">
    <source>
        <dbReference type="ARBA" id="ARBA00022530"/>
    </source>
</evidence>
<dbReference type="EMBL" id="SRMA01027294">
    <property type="protein sequence ID" value="TRY56105.1"/>
    <property type="molecule type" value="Genomic_DNA"/>
</dbReference>
<evidence type="ECO:0000256" key="14">
    <source>
        <dbReference type="ARBA" id="ARBA00040238"/>
    </source>
</evidence>
<keyword evidence="23" id="KW-1185">Reference proteome</keyword>
<keyword evidence="10" id="KW-0325">Glycoprotein</keyword>
<keyword evidence="19" id="KW-0732">Signal</keyword>
<feature type="domain" description="ZP" evidence="20">
    <location>
        <begin position="115"/>
        <end position="389"/>
    </location>
</feature>
<keyword evidence="6" id="KW-0812">Transmembrane</keyword>
<keyword evidence="8" id="KW-0472">Membrane</keyword>
<evidence type="ECO:0000256" key="5">
    <source>
        <dbReference type="ARBA" id="ARBA00022685"/>
    </source>
</evidence>
<evidence type="ECO:0000259" key="20">
    <source>
        <dbReference type="PROSITE" id="PS51034"/>
    </source>
</evidence>
<keyword evidence="2" id="KW-1003">Cell membrane</keyword>
<evidence type="ECO:0000256" key="11">
    <source>
        <dbReference type="ARBA" id="ARBA00023279"/>
    </source>
</evidence>
<dbReference type="PANTHER" id="PTHR23343">
    <property type="entry name" value="ZONA PELLUCIDA SPERM-BINDING PROTEIN"/>
    <property type="match status" value="1"/>
</dbReference>
<dbReference type="GO" id="GO:0032190">
    <property type="term" value="F:acrosin binding"/>
    <property type="evidence" value="ECO:0007669"/>
    <property type="project" value="TreeGrafter"/>
</dbReference>
<evidence type="ECO:0000256" key="8">
    <source>
        <dbReference type="ARBA" id="ARBA00023136"/>
    </source>
</evidence>
<sequence length="414" mass="45243">MMAGSLWAVQFLALCALCYAVPPWVKLAQTSQAYPLKQTSQQWVPAQQQTTQQGNQNVQNPVKVPPRTDTIDKCDVGASDQVLCGPPHINASDCAAINCCYDGQNCYYGLAVTVQCIRDGQFVVVVGRDVTVPRLSLDSFSFLGGSTAPCAPVGSTPSFAIYQFPVTACGTVASEGGGYIVYENRMISSYEVGVGPLGSITRDSHFELLFQCRYTATAVEAVIVEVNTVPPPPPVAALGPLRMELRLGNGQWDEAYSSYYTDSDYPITKVLREPVYVEVHVMERTDPNVVLMLGDCWATSHAEPLSTPRWSLLENGCPYQDDRYLTTLVTVKASSSVQFPTHYKRFMVKMFTFVDQQSMTPVQGTVFIHCSAEVCHSSSGACQQSCARKRRDVDVKTISSETVLVSSGQVNLVM</sequence>
<dbReference type="SMART" id="SM00241">
    <property type="entry name" value="ZP"/>
    <property type="match status" value="1"/>
</dbReference>
<dbReference type="InterPro" id="IPR000519">
    <property type="entry name" value="P_trefoil_dom"/>
</dbReference>
<dbReference type="InterPro" id="IPR001507">
    <property type="entry name" value="ZP_dom"/>
</dbReference>
<dbReference type="Gene3D" id="2.60.40.3210">
    <property type="entry name" value="Zona pellucida, ZP-N domain"/>
    <property type="match status" value="1"/>
</dbReference>
<keyword evidence="5" id="KW-0165">Cleavage on pair of basic residues</keyword>
<organism evidence="22 23">
    <name type="scientific">Danionella cerebrum</name>
    <dbReference type="NCBI Taxonomy" id="2873325"/>
    <lineage>
        <taxon>Eukaryota</taxon>
        <taxon>Metazoa</taxon>
        <taxon>Chordata</taxon>
        <taxon>Craniata</taxon>
        <taxon>Vertebrata</taxon>
        <taxon>Euteleostomi</taxon>
        <taxon>Actinopterygii</taxon>
        <taxon>Neopterygii</taxon>
        <taxon>Teleostei</taxon>
        <taxon>Ostariophysi</taxon>
        <taxon>Cypriniformes</taxon>
        <taxon>Danionidae</taxon>
        <taxon>Danioninae</taxon>
        <taxon>Danionella</taxon>
    </lineage>
</organism>
<dbReference type="OrthoDB" id="8919081at2759"/>
<dbReference type="AlphaFoldDB" id="A0A553MSG1"/>
<keyword evidence="11" id="KW-0278">Fertilization</keyword>